<dbReference type="Proteomes" id="UP000033699">
    <property type="component" value="Unassembled WGS sequence"/>
</dbReference>
<name>A0A0F2TKP5_STRR3</name>
<proteinExistence type="predicted"/>
<evidence type="ECO:0008006" key="4">
    <source>
        <dbReference type="Google" id="ProtNLM"/>
    </source>
</evidence>
<feature type="compositionally biased region" description="Acidic residues" evidence="1">
    <location>
        <begin position="452"/>
        <end position="461"/>
    </location>
</feature>
<evidence type="ECO:0000256" key="1">
    <source>
        <dbReference type="SAM" id="MobiDB-lite"/>
    </source>
</evidence>
<dbReference type="PATRIC" id="fig|359131.3.peg.208"/>
<feature type="region of interest" description="Disordered" evidence="1">
    <location>
        <begin position="447"/>
        <end position="477"/>
    </location>
</feature>
<comment type="caution">
    <text evidence="2">The sequence shown here is derived from an EMBL/GenBank/DDBJ whole genome shotgun (WGS) entry which is preliminary data.</text>
</comment>
<dbReference type="AlphaFoldDB" id="A0A0F2TKP5"/>
<accession>A0A0F2TKP5</accession>
<reference evidence="2 3" key="1">
    <citation type="submission" date="2015-02" db="EMBL/GenBank/DDBJ databases">
        <authorList>
            <person name="Ju K.-S."/>
            <person name="Doroghazi J.R."/>
            <person name="Metcalf W."/>
        </authorList>
    </citation>
    <scope>NUCLEOTIDE SEQUENCE [LARGE SCALE GENOMIC DNA]</scope>
    <source>
        <strain evidence="2 3">ATCC 31215</strain>
    </source>
</reference>
<gene>
    <name evidence="2" type="ORF">VM95_00950</name>
</gene>
<sequence>MTAPVRGDLGQGRLVLTAHPLQRVGAFALAALAGDGSPEETTEAEFEAALSQMARDALRAALGRDSKAPGGFWLKVSYSFFPNTAMNHPSNGKRTDAAIAERVEQWRTLPPPSGWPPTVCSLCSRQAVGYYGKSDVPLAESQSYRNTTPRGHDGMALCWPCLCSFYALPYGVRLTGGPSIALHSWDDDFLQHAVAEQVDHNRMLAATGDGSKRQTGAQEVVALVALRTHRRPMGAAVDLVVFNNNNRGQELETHALEQPLAEWLRRTQRLGDRRAGFVELVRAHASTSTPGLVALARNVFRSPGRIVAVGHGRLLGCLTRTGRDRSRAEALAVLLNSFATEVMLMTEKDLAEIARTARNVAALLNTATTGGQLRSFRTLLRDPSKLRGWLTSQGVQWTVKPPAGAEGPLVTERGFELLFSPVSQNPAWFHRDMLLVGVLQELNSLGWKPEQPEEEGEEDLDPRDLEALTFDTEDEQQ</sequence>
<organism evidence="2 3">
    <name type="scientific">Streptomyces rubellomurinus (strain ATCC 31215)</name>
    <dbReference type="NCBI Taxonomy" id="359131"/>
    <lineage>
        <taxon>Bacteria</taxon>
        <taxon>Bacillati</taxon>
        <taxon>Actinomycetota</taxon>
        <taxon>Actinomycetes</taxon>
        <taxon>Kitasatosporales</taxon>
        <taxon>Streptomycetaceae</taxon>
        <taxon>Streptomyces</taxon>
    </lineage>
</organism>
<evidence type="ECO:0000313" key="2">
    <source>
        <dbReference type="EMBL" id="KJS63833.1"/>
    </source>
</evidence>
<keyword evidence="3" id="KW-1185">Reference proteome</keyword>
<protein>
    <recommendedName>
        <fullName evidence="4">CRISPR-associated protein</fullName>
    </recommendedName>
</protein>
<evidence type="ECO:0000313" key="3">
    <source>
        <dbReference type="Proteomes" id="UP000033699"/>
    </source>
</evidence>
<dbReference type="EMBL" id="JZKH01000001">
    <property type="protein sequence ID" value="KJS63833.1"/>
    <property type="molecule type" value="Genomic_DNA"/>
</dbReference>